<gene>
    <name evidence="3" type="ORF">BJ983_000841</name>
</gene>
<comment type="caution">
    <text evidence="3">The sequence shown here is derived from an EMBL/GenBank/DDBJ whole genome shotgun (WGS) entry which is preliminary data.</text>
</comment>
<dbReference type="EMBL" id="JACCBN010000001">
    <property type="protein sequence ID" value="NYD34739.1"/>
    <property type="molecule type" value="Genomic_DNA"/>
</dbReference>
<evidence type="ECO:0000313" key="4">
    <source>
        <dbReference type="Proteomes" id="UP000535890"/>
    </source>
</evidence>
<name>A0A7Y9DSU1_9PSEU</name>
<feature type="region of interest" description="Disordered" evidence="1">
    <location>
        <begin position="1"/>
        <end position="20"/>
    </location>
</feature>
<keyword evidence="4" id="KW-1185">Reference proteome</keyword>
<evidence type="ECO:0000256" key="1">
    <source>
        <dbReference type="SAM" id="MobiDB-lite"/>
    </source>
</evidence>
<dbReference type="CDD" id="cd12108">
    <property type="entry name" value="Hr-like"/>
    <property type="match status" value="1"/>
</dbReference>
<evidence type="ECO:0000259" key="2">
    <source>
        <dbReference type="Pfam" id="PF01814"/>
    </source>
</evidence>
<protein>
    <submittedName>
        <fullName evidence="3">Hemerythrin-like domain-containing protein</fullName>
    </submittedName>
</protein>
<sequence length="262" mass="28503">MNSTVNLTSNAAPSTTHQHGRSCWWDHTQARWECRAAAPAPEPERPPVDVRDMIVVHTALLREFRLAPAAVARVADGARRRARTVGKHLDLLGDLLHHHHEGEDELLWPVLRERVPARALPRLAAAEAQHEGIDVALAAVRTARRAWGERVDAESRAALVEALGALHILLAEHLDLEERTLLPLASAHLTEAEWAAVGEHGAASTPKSALPLVFGMFAYEGDPEVLTSMLASAPAVPRTVVPLIAPRLYARHAARVHGSARP</sequence>
<dbReference type="Pfam" id="PF01814">
    <property type="entry name" value="Hemerythrin"/>
    <property type="match status" value="1"/>
</dbReference>
<feature type="domain" description="Hemerythrin-like" evidence="2">
    <location>
        <begin position="53"/>
        <end position="185"/>
    </location>
</feature>
<dbReference type="RefSeq" id="WP_179792658.1">
    <property type="nucleotide sequence ID" value="NZ_BAABHP010000003.1"/>
</dbReference>
<evidence type="ECO:0000313" key="3">
    <source>
        <dbReference type="EMBL" id="NYD34739.1"/>
    </source>
</evidence>
<dbReference type="Gene3D" id="1.20.120.520">
    <property type="entry name" value="nmb1532 protein domain like"/>
    <property type="match status" value="1"/>
</dbReference>
<accession>A0A7Y9DSU1</accession>
<dbReference type="AlphaFoldDB" id="A0A7Y9DSU1"/>
<reference evidence="3 4" key="1">
    <citation type="submission" date="2020-07" db="EMBL/GenBank/DDBJ databases">
        <title>Sequencing the genomes of 1000 actinobacteria strains.</title>
        <authorList>
            <person name="Klenk H.-P."/>
        </authorList>
    </citation>
    <scope>NUCLEOTIDE SEQUENCE [LARGE SCALE GENOMIC DNA]</scope>
    <source>
        <strain evidence="3 4">DSM 45772</strain>
    </source>
</reference>
<proteinExistence type="predicted"/>
<dbReference type="Proteomes" id="UP000535890">
    <property type="component" value="Unassembled WGS sequence"/>
</dbReference>
<organism evidence="3 4">
    <name type="scientific">Actinomycetospora corticicola</name>
    <dbReference type="NCBI Taxonomy" id="663602"/>
    <lineage>
        <taxon>Bacteria</taxon>
        <taxon>Bacillati</taxon>
        <taxon>Actinomycetota</taxon>
        <taxon>Actinomycetes</taxon>
        <taxon>Pseudonocardiales</taxon>
        <taxon>Pseudonocardiaceae</taxon>
        <taxon>Actinomycetospora</taxon>
    </lineage>
</organism>
<dbReference type="InterPro" id="IPR012312">
    <property type="entry name" value="Hemerythrin-like"/>
</dbReference>
<feature type="compositionally biased region" description="Polar residues" evidence="1">
    <location>
        <begin position="1"/>
        <end position="17"/>
    </location>
</feature>